<organism evidence="1 2">
    <name type="scientific">Streptomyces pratisoli</name>
    <dbReference type="NCBI Taxonomy" id="3139917"/>
    <lineage>
        <taxon>Bacteria</taxon>
        <taxon>Bacillati</taxon>
        <taxon>Actinomycetota</taxon>
        <taxon>Actinomycetes</taxon>
        <taxon>Kitasatosporales</taxon>
        <taxon>Streptomycetaceae</taxon>
        <taxon>Streptomyces</taxon>
    </lineage>
</organism>
<sequence>MLDCFPEMREPVARKVRSAIGIAYDQADVNACRTDVYGLLWDLFNEVLMPALAADPGRERDEVLRRTFSFLERVAVSPEPVNLDFLEGLTGDYLIGRDGPLSYAHAGPAVRATMIRVCANWGMTVPHDWNAAPPAR</sequence>
<evidence type="ECO:0000313" key="2">
    <source>
        <dbReference type="Proteomes" id="UP001375539"/>
    </source>
</evidence>
<protein>
    <submittedName>
        <fullName evidence="1">Uncharacterized protein</fullName>
    </submittedName>
</protein>
<dbReference type="Proteomes" id="UP001375539">
    <property type="component" value="Unassembled WGS sequence"/>
</dbReference>
<dbReference type="EMBL" id="JBBKAI010000002">
    <property type="protein sequence ID" value="MEJ8657684.1"/>
    <property type="molecule type" value="Genomic_DNA"/>
</dbReference>
<proteinExistence type="predicted"/>
<keyword evidence="2" id="KW-1185">Reference proteome</keyword>
<accession>A0ACC6QH48</accession>
<gene>
    <name evidence="1" type="ORF">WKI58_14325</name>
</gene>
<comment type="caution">
    <text evidence="1">The sequence shown here is derived from an EMBL/GenBank/DDBJ whole genome shotgun (WGS) entry which is preliminary data.</text>
</comment>
<reference evidence="1" key="1">
    <citation type="submission" date="2024-03" db="EMBL/GenBank/DDBJ databases">
        <title>Novel Streptomyces species of biotechnological and ecological value are a feature of Machair soil.</title>
        <authorList>
            <person name="Prole J.R."/>
            <person name="Goodfellow M."/>
            <person name="Allenby N."/>
            <person name="Ward A.C."/>
        </authorList>
    </citation>
    <scope>NUCLEOTIDE SEQUENCE</scope>
    <source>
        <strain evidence="1">MS1.AVA.4</strain>
    </source>
</reference>
<evidence type="ECO:0000313" key="1">
    <source>
        <dbReference type="EMBL" id="MEJ8657684.1"/>
    </source>
</evidence>
<name>A0ACC6QH48_9ACTN</name>